<dbReference type="EMBL" id="KN832871">
    <property type="protein sequence ID" value="KIN05473.1"/>
    <property type="molecule type" value="Genomic_DNA"/>
</dbReference>
<dbReference type="OrthoDB" id="4405280at2759"/>
<sequence length="398" mass="41394">MTRPRRPFLCAIVALSTISNIAASPISGGICLPLGIDLGGIFDLFDAPLLTEVVPYFTSSITTLASAGVYTLGSGFAPATTITAQGPTEVTITNIATQTTTYPCPTSTSFTSSFWDPCKGCSTTATCRWTPSASTTTVTSTVTSTVTGTVTASCTSTPTPPPLSCDPYGYLIQYATFYRVDLTTGATTKVKAGLGDNSAINAIGYNTLDNFIYGFQASTSTIIRIAADGTSSTVVGADSPPPSSNVGDVDSNGMYWVSAAGESWSQIDLFPGSATYGKTISKGTATPLGLQIADWVYIPITGEYLYSVGTNSTSGGISMIRFSMASKEWEKVANYPTLKSVSTLGAQYGMNNGTLWASDNNSGDIWQFPIDGTSPFKVSQGPSSGSNDGARCVLNLLA</sequence>
<dbReference type="Proteomes" id="UP000054321">
    <property type="component" value="Unassembled WGS sequence"/>
</dbReference>
<keyword evidence="4" id="KW-1185">Reference proteome</keyword>
<feature type="domain" description="DUF6923" evidence="2">
    <location>
        <begin position="176"/>
        <end position="393"/>
    </location>
</feature>
<gene>
    <name evidence="3" type="ORF">OIDMADRAFT_141232</name>
</gene>
<feature type="signal peptide" evidence="1">
    <location>
        <begin position="1"/>
        <end position="23"/>
    </location>
</feature>
<evidence type="ECO:0000259" key="2">
    <source>
        <dbReference type="Pfam" id="PF21959"/>
    </source>
</evidence>
<dbReference type="HOGENOM" id="CLU_692791_0_0_1"/>
<proteinExistence type="predicted"/>
<accession>A0A0C3DTR9</accession>
<organism evidence="3 4">
    <name type="scientific">Oidiodendron maius (strain Zn)</name>
    <dbReference type="NCBI Taxonomy" id="913774"/>
    <lineage>
        <taxon>Eukaryota</taxon>
        <taxon>Fungi</taxon>
        <taxon>Dikarya</taxon>
        <taxon>Ascomycota</taxon>
        <taxon>Pezizomycotina</taxon>
        <taxon>Leotiomycetes</taxon>
        <taxon>Leotiomycetes incertae sedis</taxon>
        <taxon>Myxotrichaceae</taxon>
        <taxon>Oidiodendron</taxon>
    </lineage>
</organism>
<reference evidence="3 4" key="1">
    <citation type="submission" date="2014-04" db="EMBL/GenBank/DDBJ databases">
        <authorList>
            <consortium name="DOE Joint Genome Institute"/>
            <person name="Kuo A."/>
            <person name="Martino E."/>
            <person name="Perotto S."/>
            <person name="Kohler A."/>
            <person name="Nagy L.G."/>
            <person name="Floudas D."/>
            <person name="Copeland A."/>
            <person name="Barry K.W."/>
            <person name="Cichocki N."/>
            <person name="Veneault-Fourrey C."/>
            <person name="LaButti K."/>
            <person name="Lindquist E.A."/>
            <person name="Lipzen A."/>
            <person name="Lundell T."/>
            <person name="Morin E."/>
            <person name="Murat C."/>
            <person name="Sun H."/>
            <person name="Tunlid A."/>
            <person name="Henrissat B."/>
            <person name="Grigoriev I.V."/>
            <person name="Hibbett D.S."/>
            <person name="Martin F."/>
            <person name="Nordberg H.P."/>
            <person name="Cantor M.N."/>
            <person name="Hua S.X."/>
        </authorList>
    </citation>
    <scope>NUCLEOTIDE SEQUENCE [LARGE SCALE GENOMIC DNA]</scope>
    <source>
        <strain evidence="3 4">Zn</strain>
    </source>
</reference>
<protein>
    <recommendedName>
        <fullName evidence="2">DUF6923 domain-containing protein</fullName>
    </recommendedName>
</protein>
<dbReference type="InterPro" id="IPR054215">
    <property type="entry name" value="DUF6923"/>
</dbReference>
<keyword evidence="1" id="KW-0732">Signal</keyword>
<name>A0A0C3DTR9_OIDMZ</name>
<evidence type="ECO:0000256" key="1">
    <source>
        <dbReference type="SAM" id="SignalP"/>
    </source>
</evidence>
<dbReference type="Pfam" id="PF21959">
    <property type="entry name" value="DUF6923"/>
    <property type="match status" value="1"/>
</dbReference>
<dbReference type="STRING" id="913774.A0A0C3DTR9"/>
<dbReference type="AlphaFoldDB" id="A0A0C3DTR9"/>
<evidence type="ECO:0000313" key="4">
    <source>
        <dbReference type="Proteomes" id="UP000054321"/>
    </source>
</evidence>
<feature type="chain" id="PRO_5002176856" description="DUF6923 domain-containing protein" evidence="1">
    <location>
        <begin position="24"/>
        <end position="398"/>
    </location>
</feature>
<dbReference type="InParanoid" id="A0A0C3DTR9"/>
<evidence type="ECO:0000313" key="3">
    <source>
        <dbReference type="EMBL" id="KIN05473.1"/>
    </source>
</evidence>
<dbReference type="SUPFAM" id="SSF63829">
    <property type="entry name" value="Calcium-dependent phosphotriesterase"/>
    <property type="match status" value="1"/>
</dbReference>
<reference evidence="4" key="2">
    <citation type="submission" date="2015-01" db="EMBL/GenBank/DDBJ databases">
        <title>Evolutionary Origins and Diversification of the Mycorrhizal Mutualists.</title>
        <authorList>
            <consortium name="DOE Joint Genome Institute"/>
            <consortium name="Mycorrhizal Genomics Consortium"/>
            <person name="Kohler A."/>
            <person name="Kuo A."/>
            <person name="Nagy L.G."/>
            <person name="Floudas D."/>
            <person name="Copeland A."/>
            <person name="Barry K.W."/>
            <person name="Cichocki N."/>
            <person name="Veneault-Fourrey C."/>
            <person name="LaButti K."/>
            <person name="Lindquist E.A."/>
            <person name="Lipzen A."/>
            <person name="Lundell T."/>
            <person name="Morin E."/>
            <person name="Murat C."/>
            <person name="Riley R."/>
            <person name="Ohm R."/>
            <person name="Sun H."/>
            <person name="Tunlid A."/>
            <person name="Henrissat B."/>
            <person name="Grigoriev I.V."/>
            <person name="Hibbett D.S."/>
            <person name="Martin F."/>
        </authorList>
    </citation>
    <scope>NUCLEOTIDE SEQUENCE [LARGE SCALE GENOMIC DNA]</scope>
    <source>
        <strain evidence="4">Zn</strain>
    </source>
</reference>